<evidence type="ECO:0000256" key="3">
    <source>
        <dbReference type="ARBA" id="ARBA00007931"/>
    </source>
</evidence>
<evidence type="ECO:0000256" key="5">
    <source>
        <dbReference type="ARBA" id="ARBA00022692"/>
    </source>
</evidence>
<dbReference type="PANTHER" id="PTHR42837">
    <property type="entry name" value="REGULATOR OF SIGMA-E PROTEASE RSEP"/>
    <property type="match status" value="1"/>
</dbReference>
<dbReference type="Proteomes" id="UP001356170">
    <property type="component" value="Unassembled WGS sequence"/>
</dbReference>
<dbReference type="CDD" id="cd06163">
    <property type="entry name" value="S2P-M50_PDZ_RseP-like"/>
    <property type="match status" value="1"/>
</dbReference>
<evidence type="ECO:0000259" key="12">
    <source>
        <dbReference type="Pfam" id="PF02163"/>
    </source>
</evidence>
<evidence type="ECO:0000256" key="8">
    <source>
        <dbReference type="ARBA" id="ARBA00022989"/>
    </source>
</evidence>
<evidence type="ECO:0000256" key="1">
    <source>
        <dbReference type="ARBA" id="ARBA00001947"/>
    </source>
</evidence>
<dbReference type="PANTHER" id="PTHR42837:SF2">
    <property type="entry name" value="MEMBRANE METALLOPROTEASE ARASP2, CHLOROPLASTIC-RELATED"/>
    <property type="match status" value="1"/>
</dbReference>
<feature type="domain" description="Peptidase M50" evidence="12">
    <location>
        <begin position="2"/>
        <end position="419"/>
    </location>
</feature>
<keyword evidence="6 11" id="KW-0378">Hydrolase</keyword>
<protein>
    <recommendedName>
        <fullName evidence="11">Zinc metalloprotease</fullName>
        <ecNumber evidence="11">3.4.24.-</ecNumber>
    </recommendedName>
</protein>
<name>A0ABU7V0L3_9GAMM</name>
<accession>A0ABU7V0L3</accession>
<keyword evidence="7 11" id="KW-0862">Zinc</keyword>
<sequence length="434" mass="46717">MSVIVGFHEFGHFQVARWVGVQVTRFSLGFGPRLFSRTDRHGTEFQVAAIPLGGYVKMTDTREGDVDPSNWSRAFDRQSVGRRMAVVAAGPGANIVLTVVLFWLVAIIGTPFYAAKVGEASAALQSMGLRTGDVVTAVDGQTVADAETLNTELLSAAIDRRDALLRVEGADGSQRSATLPYSKLPRTASTVEAFNAYRFPLAHELVPAVIGVLPAQSPNQSRLQAGDRLLQLNGVPVRYWHELAPVLRTLPATATTVSAAIERDGLRKSVDLALLRTPDSATPKLGIQAVTQAPKADGVRRLNPLTAVPKALRDTWAATRMMGDMAYKAFTGKLELNLTVAGPVTTARVSNAVAQSGAAQYLKLLALLSLSVAILNLLPIPVLDGGHLLYYLIEWVKGSPVHERIQRLGNAVGLALIFSLMGLAFFNDFVNNFR</sequence>
<evidence type="ECO:0000313" key="14">
    <source>
        <dbReference type="Proteomes" id="UP001356170"/>
    </source>
</evidence>
<evidence type="ECO:0000256" key="7">
    <source>
        <dbReference type="ARBA" id="ARBA00022833"/>
    </source>
</evidence>
<dbReference type="InterPro" id="IPR004387">
    <property type="entry name" value="Pept_M50_Zn"/>
</dbReference>
<keyword evidence="4" id="KW-0645">Protease</keyword>
<dbReference type="InterPro" id="IPR036034">
    <property type="entry name" value="PDZ_sf"/>
</dbReference>
<feature type="transmembrane region" description="Helical" evidence="11">
    <location>
        <begin position="405"/>
        <end position="426"/>
    </location>
</feature>
<comment type="caution">
    <text evidence="13">The sequence shown here is derived from an EMBL/GenBank/DDBJ whole genome shotgun (WGS) entry which is preliminary data.</text>
</comment>
<keyword evidence="9 11" id="KW-0482">Metalloprotease</keyword>
<keyword evidence="8 11" id="KW-1133">Transmembrane helix</keyword>
<evidence type="ECO:0000256" key="9">
    <source>
        <dbReference type="ARBA" id="ARBA00023049"/>
    </source>
</evidence>
<dbReference type="NCBIfam" id="TIGR00054">
    <property type="entry name" value="RIP metalloprotease RseP"/>
    <property type="match status" value="1"/>
</dbReference>
<proteinExistence type="inferred from homology"/>
<dbReference type="SUPFAM" id="SSF50156">
    <property type="entry name" value="PDZ domain-like"/>
    <property type="match status" value="2"/>
</dbReference>
<feature type="transmembrane region" description="Helical" evidence="11">
    <location>
        <begin position="85"/>
        <end position="106"/>
    </location>
</feature>
<comment type="subcellular location">
    <subcellularLocation>
        <location evidence="2">Membrane</location>
        <topology evidence="2">Multi-pass membrane protein</topology>
    </subcellularLocation>
</comment>
<feature type="transmembrane region" description="Helical" evidence="11">
    <location>
        <begin position="364"/>
        <end position="393"/>
    </location>
</feature>
<keyword evidence="11" id="KW-0479">Metal-binding</keyword>
<gene>
    <name evidence="13" type="primary">rseP</name>
    <name evidence="13" type="ORF">V3390_08775</name>
</gene>
<evidence type="ECO:0000256" key="6">
    <source>
        <dbReference type="ARBA" id="ARBA00022801"/>
    </source>
</evidence>
<dbReference type="Pfam" id="PF02163">
    <property type="entry name" value="Peptidase_M50"/>
    <property type="match status" value="1"/>
</dbReference>
<evidence type="ECO:0000256" key="11">
    <source>
        <dbReference type="RuleBase" id="RU362031"/>
    </source>
</evidence>
<dbReference type="RefSeq" id="WP_331704128.1">
    <property type="nucleotide sequence ID" value="NZ_JAZHBO010000002.1"/>
</dbReference>
<evidence type="ECO:0000256" key="4">
    <source>
        <dbReference type="ARBA" id="ARBA00022670"/>
    </source>
</evidence>
<dbReference type="EMBL" id="JAZHBO010000002">
    <property type="protein sequence ID" value="MEF2156314.1"/>
    <property type="molecule type" value="Genomic_DNA"/>
</dbReference>
<organism evidence="13 14">
    <name type="scientific">Aquilutibacter rugosus</name>
    <dbReference type="NCBI Taxonomy" id="3115820"/>
    <lineage>
        <taxon>Bacteria</taxon>
        <taxon>Pseudomonadati</taxon>
        <taxon>Pseudomonadota</taxon>
        <taxon>Gammaproteobacteria</taxon>
        <taxon>Lysobacterales</taxon>
        <taxon>Lysobacteraceae</taxon>
        <taxon>Aquilutibacter</taxon>
    </lineage>
</organism>
<comment type="cofactor">
    <cofactor evidence="1 11">
        <name>Zn(2+)</name>
        <dbReference type="ChEBI" id="CHEBI:29105"/>
    </cofactor>
</comment>
<evidence type="ECO:0000256" key="10">
    <source>
        <dbReference type="ARBA" id="ARBA00023136"/>
    </source>
</evidence>
<keyword evidence="10 11" id="KW-0472">Membrane</keyword>
<dbReference type="EC" id="3.4.24.-" evidence="11"/>
<evidence type="ECO:0000313" key="13">
    <source>
        <dbReference type="EMBL" id="MEF2156314.1"/>
    </source>
</evidence>
<keyword evidence="5 11" id="KW-0812">Transmembrane</keyword>
<keyword evidence="14" id="KW-1185">Reference proteome</keyword>
<reference evidence="13 14" key="1">
    <citation type="submission" date="2024-01" db="EMBL/GenBank/DDBJ databases">
        <title>Novel species of the genus Luteimonas isolated from rivers.</title>
        <authorList>
            <person name="Lu H."/>
        </authorList>
    </citation>
    <scope>NUCLEOTIDE SEQUENCE [LARGE SCALE GENOMIC DNA]</scope>
    <source>
        <strain evidence="13 14">FXH3W</strain>
    </source>
</reference>
<evidence type="ECO:0000256" key="2">
    <source>
        <dbReference type="ARBA" id="ARBA00004141"/>
    </source>
</evidence>
<dbReference type="Gene3D" id="2.30.42.10">
    <property type="match status" value="2"/>
</dbReference>
<dbReference type="InterPro" id="IPR008915">
    <property type="entry name" value="Peptidase_M50"/>
</dbReference>
<comment type="similarity">
    <text evidence="3 11">Belongs to the peptidase M50B family.</text>
</comment>
<dbReference type="GO" id="GO:0008237">
    <property type="term" value="F:metallopeptidase activity"/>
    <property type="evidence" value="ECO:0007669"/>
    <property type="project" value="UniProtKB-KW"/>
</dbReference>